<dbReference type="Pfam" id="PF05990">
    <property type="entry name" value="DUF900"/>
    <property type="match status" value="1"/>
</dbReference>
<dbReference type="Gene3D" id="3.40.50.1820">
    <property type="entry name" value="alpha/beta hydrolase"/>
    <property type="match status" value="1"/>
</dbReference>
<dbReference type="InterPro" id="IPR029058">
    <property type="entry name" value="AB_hydrolase_fold"/>
</dbReference>
<dbReference type="GO" id="GO:0016787">
    <property type="term" value="F:hydrolase activity"/>
    <property type="evidence" value="ECO:0007669"/>
    <property type="project" value="UniProtKB-KW"/>
</dbReference>
<dbReference type="EMBL" id="JBHSLU010000063">
    <property type="protein sequence ID" value="MFC5507161.1"/>
    <property type="molecule type" value="Genomic_DNA"/>
</dbReference>
<reference evidence="3" key="1">
    <citation type="journal article" date="2019" name="Int. J. Syst. Evol. Microbiol.">
        <title>The Global Catalogue of Microorganisms (GCM) 10K type strain sequencing project: providing services to taxonomists for standard genome sequencing and annotation.</title>
        <authorList>
            <consortium name="The Broad Institute Genomics Platform"/>
            <consortium name="The Broad Institute Genome Sequencing Center for Infectious Disease"/>
            <person name="Wu L."/>
            <person name="Ma J."/>
        </authorList>
    </citation>
    <scope>NUCLEOTIDE SEQUENCE [LARGE SCALE GENOMIC DNA]</scope>
    <source>
        <strain evidence="3">CCUG 43117</strain>
    </source>
</reference>
<dbReference type="RefSeq" id="WP_377817397.1">
    <property type="nucleotide sequence ID" value="NZ_JBHSLU010000063.1"/>
</dbReference>
<dbReference type="PROSITE" id="PS51257">
    <property type="entry name" value="PROKAR_LIPOPROTEIN"/>
    <property type="match status" value="1"/>
</dbReference>
<organism evidence="2 3">
    <name type="scientific">Bosea massiliensis</name>
    <dbReference type="NCBI Taxonomy" id="151419"/>
    <lineage>
        <taxon>Bacteria</taxon>
        <taxon>Pseudomonadati</taxon>
        <taxon>Pseudomonadota</taxon>
        <taxon>Alphaproteobacteria</taxon>
        <taxon>Hyphomicrobiales</taxon>
        <taxon>Boseaceae</taxon>
        <taxon>Bosea</taxon>
    </lineage>
</organism>
<dbReference type="PANTHER" id="PTHR36513">
    <property type="entry name" value="ABC TRANSMEMBRANE TYPE-1 DOMAIN-CONTAINING PROTEIN"/>
    <property type="match status" value="1"/>
</dbReference>
<keyword evidence="3" id="KW-1185">Reference proteome</keyword>
<sequence length="389" mass="41956">MRTMQAVVRFKILVLALLGPLALAACGTPRVLEISRGATGEVAGKVEIFVATTREASAEPVYFNGERGPRLAFARLDFTVPPNHKPGELELPDSGPSDPSKHFAVTNVQRLDLAPIVADVRREIMRRPPSQRDVLVFVHGFNTNFADAAYRFAQIVHDSGFKGVPVLFTWPSRGQLLAYPYDRESAFYSRDFLELNLRAIARDLGTTRMDILAHSMGTLLTLETIRQASIRGDGTFGGKLRDIILAAPDVDLDVFKTQMREIKRPVTVFVSADDRALDFSRRFAGDKTRLGAVSAKDTQIIADLEKLGARIIDLSAESSGDPLNHSKFASSPKVVQLIGQRLKEDGGIATAGPGLGDRVGDIAGGVVGTVGSTVGLVVTAPAAIVSGRR</sequence>
<dbReference type="InterPro" id="IPR010297">
    <property type="entry name" value="DUF900_hydrolase"/>
</dbReference>
<dbReference type="Proteomes" id="UP001596060">
    <property type="component" value="Unassembled WGS sequence"/>
</dbReference>
<keyword evidence="1" id="KW-0732">Signal</keyword>
<dbReference type="InterPro" id="IPR014586">
    <property type="entry name" value="UCP033909"/>
</dbReference>
<proteinExistence type="predicted"/>
<feature type="chain" id="PRO_5045260007" evidence="1">
    <location>
        <begin position="25"/>
        <end position="389"/>
    </location>
</feature>
<accession>A0ABW0P4E0</accession>
<comment type="caution">
    <text evidence="2">The sequence shown here is derived from an EMBL/GenBank/DDBJ whole genome shotgun (WGS) entry which is preliminary data.</text>
</comment>
<evidence type="ECO:0000313" key="2">
    <source>
        <dbReference type="EMBL" id="MFC5507161.1"/>
    </source>
</evidence>
<dbReference type="PANTHER" id="PTHR36513:SF1">
    <property type="entry name" value="TRANSMEMBRANE PROTEIN"/>
    <property type="match status" value="1"/>
</dbReference>
<protein>
    <submittedName>
        <fullName evidence="2">Alpha/beta hydrolase</fullName>
    </submittedName>
</protein>
<evidence type="ECO:0000256" key="1">
    <source>
        <dbReference type="SAM" id="SignalP"/>
    </source>
</evidence>
<evidence type="ECO:0000313" key="3">
    <source>
        <dbReference type="Proteomes" id="UP001596060"/>
    </source>
</evidence>
<keyword evidence="2" id="KW-0378">Hydrolase</keyword>
<name>A0ABW0P4E0_9HYPH</name>
<feature type="signal peptide" evidence="1">
    <location>
        <begin position="1"/>
        <end position="24"/>
    </location>
</feature>
<dbReference type="PIRSF" id="PIRSF033909">
    <property type="entry name" value="UCP033909"/>
    <property type="match status" value="1"/>
</dbReference>
<dbReference type="SUPFAM" id="SSF53474">
    <property type="entry name" value="alpha/beta-Hydrolases"/>
    <property type="match status" value="1"/>
</dbReference>
<gene>
    <name evidence="2" type="ORF">ACFPN9_18130</name>
</gene>